<evidence type="ECO:0000313" key="5">
    <source>
        <dbReference type="Proteomes" id="UP001528673"/>
    </source>
</evidence>
<dbReference type="InterPro" id="IPR009091">
    <property type="entry name" value="RCC1/BLIP-II"/>
</dbReference>
<proteinExistence type="predicted"/>
<dbReference type="SUPFAM" id="SSF50985">
    <property type="entry name" value="RCC1/BLIP-II"/>
    <property type="match status" value="1"/>
</dbReference>
<dbReference type="InterPro" id="IPR000408">
    <property type="entry name" value="Reg_chr_condens"/>
</dbReference>
<sequence length="357" mass="37192">MAFIRDLAAGRDHSLVLDVQGRLMAWGGDGTGRLPSPAGICAAPPAVASPIPVHTPLPLLQVSASGSASLGLDAQGRPYLWGANRAGLGGYSMHIVHERPEPLKGLPPLAQLHGSEFLSLALARDGRLFAWGLVNHPSQVSNDPPALFDGWPALVQCVAGGAHVLGIDAARRLWGWGANAAGQLAQGHLRDTVQPVRIQGLGRVAVAAAGASHSLAIDTLGAVWAWGSNQHGQLGRHEPPYSDRPQRVALPEKALKVSAGMYVSYALGASGQLYAWGWNARGQLGQGDLLPHGGICRVALPGRIRHLVSGQGHVLASDGTQVWAWGDNTSGQLGREGGHSGVPQRLFFGDAAPSLPT</sequence>
<dbReference type="Pfam" id="PF25390">
    <property type="entry name" value="WD40_RLD"/>
    <property type="match status" value="1"/>
</dbReference>
<dbReference type="InterPro" id="IPR058923">
    <property type="entry name" value="RCC1-like_dom"/>
</dbReference>
<dbReference type="Proteomes" id="UP001528673">
    <property type="component" value="Unassembled WGS sequence"/>
</dbReference>
<gene>
    <name evidence="4" type="ORF">PSQ40_05180</name>
</gene>
<feature type="domain" description="RCC1-like" evidence="3">
    <location>
        <begin position="6"/>
        <end position="288"/>
    </location>
</feature>
<keyword evidence="2" id="KW-0677">Repeat</keyword>
<evidence type="ECO:0000256" key="1">
    <source>
        <dbReference type="ARBA" id="ARBA00022658"/>
    </source>
</evidence>
<evidence type="ECO:0000259" key="3">
    <source>
        <dbReference type="Pfam" id="PF25390"/>
    </source>
</evidence>
<organism evidence="4 5">
    <name type="scientific">Curvibacter cyanobacteriorum</name>
    <dbReference type="NCBI Taxonomy" id="3026422"/>
    <lineage>
        <taxon>Bacteria</taxon>
        <taxon>Pseudomonadati</taxon>
        <taxon>Pseudomonadota</taxon>
        <taxon>Betaproteobacteria</taxon>
        <taxon>Burkholderiales</taxon>
        <taxon>Comamonadaceae</taxon>
        <taxon>Curvibacter</taxon>
    </lineage>
</organism>
<dbReference type="PANTHER" id="PTHR45982">
    <property type="entry name" value="REGULATOR OF CHROMOSOME CONDENSATION"/>
    <property type="match status" value="1"/>
</dbReference>
<dbReference type="PROSITE" id="PS50012">
    <property type="entry name" value="RCC1_3"/>
    <property type="match status" value="3"/>
</dbReference>
<reference evidence="4 5" key="1">
    <citation type="submission" date="2023-02" db="EMBL/GenBank/DDBJ databases">
        <title>Bacterial whole genomic sequence of Curvibacter sp. HBC61.</title>
        <authorList>
            <person name="Le V."/>
            <person name="Ko S.-R."/>
            <person name="Ahn C.-Y."/>
            <person name="Oh H.-M."/>
        </authorList>
    </citation>
    <scope>NUCLEOTIDE SEQUENCE [LARGE SCALE GENOMIC DNA]</scope>
    <source>
        <strain evidence="4 5">HBC61</strain>
    </source>
</reference>
<accession>A0ABT5MV88</accession>
<comment type="caution">
    <text evidence="4">The sequence shown here is derived from an EMBL/GenBank/DDBJ whole genome shotgun (WGS) entry which is preliminary data.</text>
</comment>
<dbReference type="RefSeq" id="WP_273949293.1">
    <property type="nucleotide sequence ID" value="NZ_JAQSIP010000002.1"/>
</dbReference>
<dbReference type="PRINTS" id="PR00633">
    <property type="entry name" value="RCCNDNSATION"/>
</dbReference>
<dbReference type="EMBL" id="JAQSIP010000002">
    <property type="protein sequence ID" value="MDD0837960.1"/>
    <property type="molecule type" value="Genomic_DNA"/>
</dbReference>
<dbReference type="Gene3D" id="2.130.10.30">
    <property type="entry name" value="Regulator of chromosome condensation 1/beta-lactamase-inhibitor protein II"/>
    <property type="match status" value="2"/>
</dbReference>
<name>A0ABT5MV88_9BURK</name>
<dbReference type="InterPro" id="IPR051553">
    <property type="entry name" value="Ran_GTPase-activating"/>
</dbReference>
<keyword evidence="1" id="KW-0344">Guanine-nucleotide releasing factor</keyword>
<evidence type="ECO:0000256" key="2">
    <source>
        <dbReference type="ARBA" id="ARBA00022737"/>
    </source>
</evidence>
<protein>
    <recommendedName>
        <fullName evidence="3">RCC1-like domain-containing protein</fullName>
    </recommendedName>
</protein>
<keyword evidence="5" id="KW-1185">Reference proteome</keyword>
<dbReference type="PROSITE" id="PS00626">
    <property type="entry name" value="RCC1_2"/>
    <property type="match status" value="2"/>
</dbReference>
<dbReference type="PANTHER" id="PTHR45982:SF1">
    <property type="entry name" value="REGULATOR OF CHROMOSOME CONDENSATION"/>
    <property type="match status" value="1"/>
</dbReference>
<evidence type="ECO:0000313" key="4">
    <source>
        <dbReference type="EMBL" id="MDD0837960.1"/>
    </source>
</evidence>